<dbReference type="InterPro" id="IPR055251">
    <property type="entry name" value="SOS1_NGEF_PH"/>
</dbReference>
<dbReference type="SMART" id="SM00229">
    <property type="entry name" value="RasGEFN"/>
    <property type="match status" value="1"/>
</dbReference>
<dbReference type="PROSITE" id="PS50010">
    <property type="entry name" value="DH_2"/>
    <property type="match status" value="1"/>
</dbReference>
<dbReference type="InterPro" id="IPR000651">
    <property type="entry name" value="Ras-like_Gua-exchang_fac_N"/>
</dbReference>
<protein>
    <submittedName>
        <fullName evidence="9">Son of sevenless</fullName>
    </submittedName>
</protein>
<dbReference type="Gene3D" id="1.10.20.10">
    <property type="entry name" value="Histone, subunit A"/>
    <property type="match status" value="1"/>
</dbReference>
<dbReference type="Gene3D" id="1.10.840.10">
    <property type="entry name" value="Ras guanine-nucleotide exchange factors catalytic domain"/>
    <property type="match status" value="1"/>
</dbReference>
<dbReference type="Gene3D" id="1.20.900.10">
    <property type="entry name" value="Dbl homology (DH) domain"/>
    <property type="match status" value="1"/>
</dbReference>
<reference evidence="9" key="1">
    <citation type="submission" date="2022-11" db="UniProtKB">
        <authorList>
            <consortium name="WormBaseParasite"/>
        </authorList>
    </citation>
    <scope>IDENTIFICATION</scope>
</reference>
<feature type="compositionally biased region" description="Pro residues" evidence="3">
    <location>
        <begin position="1321"/>
        <end position="1341"/>
    </location>
</feature>
<feature type="region of interest" description="Disordered" evidence="3">
    <location>
        <begin position="1172"/>
        <end position="1259"/>
    </location>
</feature>
<dbReference type="SUPFAM" id="SSF47113">
    <property type="entry name" value="Histone-fold"/>
    <property type="match status" value="1"/>
</dbReference>
<proteinExistence type="predicted"/>
<dbReference type="PROSITE" id="PS50212">
    <property type="entry name" value="RASGEF_NTER"/>
    <property type="match status" value="1"/>
</dbReference>
<dbReference type="PROSITE" id="PS50003">
    <property type="entry name" value="PH_DOMAIN"/>
    <property type="match status" value="1"/>
</dbReference>
<dbReference type="SUPFAM" id="SSF48065">
    <property type="entry name" value="DBL homology domain (DH-domain)"/>
    <property type="match status" value="1"/>
</dbReference>
<feature type="domain" description="Ras-GEF" evidence="5">
    <location>
        <begin position="918"/>
        <end position="1171"/>
    </location>
</feature>
<feature type="domain" description="N-terminal Ras-GEF" evidence="7">
    <location>
        <begin position="672"/>
        <end position="850"/>
    </location>
</feature>
<dbReference type="InterPro" id="IPR035899">
    <property type="entry name" value="DBL_dom_sf"/>
</dbReference>
<dbReference type="GO" id="GO:0046982">
    <property type="term" value="F:protein heterodimerization activity"/>
    <property type="evidence" value="ECO:0007669"/>
    <property type="project" value="InterPro"/>
</dbReference>
<name>A0A915EFP1_9BILA</name>
<keyword evidence="8" id="KW-1185">Reference proteome</keyword>
<dbReference type="InterPro" id="IPR000219">
    <property type="entry name" value="DH_dom"/>
</dbReference>
<dbReference type="Gene3D" id="6.10.250.3060">
    <property type="match status" value="1"/>
</dbReference>
<dbReference type="PANTHER" id="PTHR23113:SF363">
    <property type="entry name" value="PROTEIN SON OF SEVENLESS"/>
    <property type="match status" value="1"/>
</dbReference>
<dbReference type="Pfam" id="PF22697">
    <property type="entry name" value="SOS1_NGEF_PH"/>
    <property type="match status" value="1"/>
</dbReference>
<dbReference type="Proteomes" id="UP000887574">
    <property type="component" value="Unplaced"/>
</dbReference>
<feature type="compositionally biased region" description="Polar residues" evidence="3">
    <location>
        <begin position="1360"/>
        <end position="1376"/>
    </location>
</feature>
<evidence type="ECO:0000313" key="9">
    <source>
        <dbReference type="WBParaSite" id="jg585"/>
    </source>
</evidence>
<dbReference type="GO" id="GO:0005085">
    <property type="term" value="F:guanyl-nucleotide exchange factor activity"/>
    <property type="evidence" value="ECO:0007669"/>
    <property type="project" value="UniProtKB-KW"/>
</dbReference>
<evidence type="ECO:0000259" key="4">
    <source>
        <dbReference type="PROSITE" id="PS50003"/>
    </source>
</evidence>
<feature type="compositionally biased region" description="Low complexity" evidence="3">
    <location>
        <begin position="1220"/>
        <end position="1232"/>
    </location>
</feature>
<dbReference type="Gene3D" id="2.30.29.30">
    <property type="entry name" value="Pleckstrin-homology domain (PH domain)/Phosphotyrosine-binding domain (PTB)"/>
    <property type="match status" value="1"/>
</dbReference>
<evidence type="ECO:0000259" key="7">
    <source>
        <dbReference type="PROSITE" id="PS50212"/>
    </source>
</evidence>
<dbReference type="Pfam" id="PF00618">
    <property type="entry name" value="RasGEF_N"/>
    <property type="match status" value="1"/>
</dbReference>
<feature type="domain" description="PH" evidence="4">
    <location>
        <begin position="505"/>
        <end position="622"/>
    </location>
</feature>
<keyword evidence="1 2" id="KW-0344">Guanine-nucleotide releasing factor</keyword>
<evidence type="ECO:0000256" key="1">
    <source>
        <dbReference type="ARBA" id="ARBA00022658"/>
    </source>
</evidence>
<feature type="compositionally biased region" description="Polar residues" evidence="3">
    <location>
        <begin position="856"/>
        <end position="881"/>
    </location>
</feature>
<dbReference type="InterPro" id="IPR011993">
    <property type="entry name" value="PH-like_dom_sf"/>
</dbReference>
<evidence type="ECO:0000259" key="5">
    <source>
        <dbReference type="PROSITE" id="PS50009"/>
    </source>
</evidence>
<dbReference type="InterPro" id="IPR001849">
    <property type="entry name" value="PH_domain"/>
</dbReference>
<dbReference type="PANTHER" id="PTHR23113">
    <property type="entry name" value="GUANINE NUCLEOTIDE EXCHANGE FACTOR"/>
    <property type="match status" value="1"/>
</dbReference>
<dbReference type="InterPro" id="IPR036964">
    <property type="entry name" value="RASGEF_cat_dom_sf"/>
</dbReference>
<dbReference type="InterPro" id="IPR023578">
    <property type="entry name" value="Ras_GEF_dom_sf"/>
</dbReference>
<dbReference type="SUPFAM" id="SSF50729">
    <property type="entry name" value="PH domain-like"/>
    <property type="match status" value="1"/>
</dbReference>
<dbReference type="Gene3D" id="1.20.870.10">
    <property type="entry name" value="Son of sevenless (SoS) protein Chain: S domain 1"/>
    <property type="match status" value="1"/>
</dbReference>
<organism evidence="8 9">
    <name type="scientific">Ditylenchus dipsaci</name>
    <dbReference type="NCBI Taxonomy" id="166011"/>
    <lineage>
        <taxon>Eukaryota</taxon>
        <taxon>Metazoa</taxon>
        <taxon>Ecdysozoa</taxon>
        <taxon>Nematoda</taxon>
        <taxon>Chromadorea</taxon>
        <taxon>Rhabditida</taxon>
        <taxon>Tylenchina</taxon>
        <taxon>Tylenchomorpha</taxon>
        <taxon>Sphaerularioidea</taxon>
        <taxon>Anguinidae</taxon>
        <taxon>Anguininae</taxon>
        <taxon>Ditylenchus</taxon>
    </lineage>
</organism>
<dbReference type="GO" id="GO:0007265">
    <property type="term" value="P:Ras protein signal transduction"/>
    <property type="evidence" value="ECO:0007669"/>
    <property type="project" value="TreeGrafter"/>
</dbReference>
<dbReference type="InterPro" id="IPR008937">
    <property type="entry name" value="Ras-like_GEF"/>
</dbReference>
<dbReference type="PROSITE" id="PS50009">
    <property type="entry name" value="RASGEF_CAT"/>
    <property type="match status" value="1"/>
</dbReference>
<dbReference type="SMART" id="SM00325">
    <property type="entry name" value="RhoGEF"/>
    <property type="match status" value="1"/>
</dbReference>
<feature type="region of interest" description="Disordered" evidence="3">
    <location>
        <begin position="853"/>
        <end position="888"/>
    </location>
</feature>
<dbReference type="Pfam" id="PF00617">
    <property type="entry name" value="RasGEF"/>
    <property type="match status" value="1"/>
</dbReference>
<dbReference type="SUPFAM" id="SSF48366">
    <property type="entry name" value="Ras GEF"/>
    <property type="match status" value="1"/>
</dbReference>
<sequence>MTATILLTPSASMSSTNAEVGVVPCSSSSSPSIASATRAKLLQRRRQWSDFFTDRIYLVCNQTHPGMGLEKDAMEHISEILVRLLFEILEQQPESPEDLLEKVKTSFPLALTNFVAKHHESKDGLHNISSKKLHLSKSKESKSLAILHQKLHNAAKEHMGHKLDDKAILHLMSVLEYILYDILNWTGTYVNKLLDDNMSISLTSLKTALNADRGLADLMEILFVEDEEFSSVGLLHELVTANATPASATNKKSTSKLLNYERICGNFRDEQNLYMRDLSMIVNVFKRRLEAGLGNDPIGKQYLTSLFGNVHEIFELTIKIHRTIEDGIDMSDPPCLGMGLWDLAEGCDFDVYIPFMEIFREPLTSTLNRLLKDSRYTAFFDNEDKTYSGTPGGHTFRMAVKYVLPSLLHSVVTQFRSYFEYIKLITAASESESDKRDLYNLESYLSQLARNIQNLKLPLNSQIEKQGFRQRKENSKSSYQLSNMQRIQRSIEGWGGKEIAYMCNEFIREGTLNKLRNAPTIAENLLRSKSWTERHIFLFDHLLVICKQLKWNKNVTYKFKDKLYIRKSDIIDLEDEEDVKNAFKICSTTKGNEQTRVSSVIFFCSTSEEKSDWMTSLVEMQTAGVLHRMLEAYLKEEEKRIPLMIPASHEYSYAEPDTDENIVFEDYTHNSGIPVVKSGTILKLVERLTYPQYTDSDYLKTFMTTYRSFCSPSELLSQLIDRFNIPTPSVFGTLDQQLIQPLSQHKSGGLSSGRFDTTQSHGMEAFSHLSITHLEQAFHRFRQEYQKPIQLKVLSILNHWVSNHFYDFDSDCSLLQKLTDFLNGNDSSIKLTTNHKKWCSKILEMIKRKQRHLQEHSSATSVNNLSENSDIDRQQSNNSGSADGESKLGKSLFPHVPEPVWHYAKEGDMASYDLLTLHPLEIARQLTLLQFCLYKAIKPIELVDAAWTKQDKHQKSPHLFKLIEHSTMLTYWVARSIVETESLEERVEMLSRILEIMIVFEELNNFTGVVAFYSALNCSSVYRLKESKARLDKEKQGWYERFMELCNPHWKEMLQRLRSVNPPCIPFAGTYLSQIFFFETGKSTFVQSNHDLNVDHDSEVSSSKKLVSFMKCRKIAAVIRELQMYQNQPYHLKVEPSIMHFFETLNPLNGFKDKDDLETYLYNQSKKIEPKDAEIPFMKPRRPSEALRSPGVKPPKTPTSGGGSQSFQRVRSHNSSHRQPTSSSNMSSPRSPTAAFVSTVASGSGGRHSSSVPSALLSVPDTKGNVFFSSNNEDSNFAIVDINPEHRWMSDAGRVNQAFTSEYAPISPLLSPLSTRFKFPTAPPVTTPPGPRRKPPAPPPTQIEEENVAPPRPRRKSPVSHPSVTSIDSNSSTVSPLESVPRVPLGPRRKPPAPPPLQLHSSNNCQSPEDVVEVPMRPKESLQHRLLLALIRTLMQIFRWSWHVCQWDQEESHRHLRRQIRKKEVLVADIINVLLVV</sequence>
<accession>A0A915EFP1</accession>
<evidence type="ECO:0000256" key="3">
    <source>
        <dbReference type="SAM" id="MobiDB-lite"/>
    </source>
</evidence>
<dbReference type="InterPro" id="IPR009072">
    <property type="entry name" value="Histone-fold"/>
</dbReference>
<dbReference type="CDD" id="cd00155">
    <property type="entry name" value="RasGEF"/>
    <property type="match status" value="1"/>
</dbReference>
<feature type="compositionally biased region" description="Low complexity" evidence="3">
    <location>
        <begin position="1249"/>
        <end position="1259"/>
    </location>
</feature>
<dbReference type="WBParaSite" id="jg585">
    <property type="protein sequence ID" value="jg585"/>
    <property type="gene ID" value="jg585"/>
</dbReference>
<evidence type="ECO:0000313" key="8">
    <source>
        <dbReference type="Proteomes" id="UP000887574"/>
    </source>
</evidence>
<dbReference type="SMART" id="SM00233">
    <property type="entry name" value="PH"/>
    <property type="match status" value="1"/>
</dbReference>
<dbReference type="CDD" id="cd06224">
    <property type="entry name" value="REM"/>
    <property type="match status" value="1"/>
</dbReference>
<feature type="domain" description="DH" evidence="6">
    <location>
        <begin position="259"/>
        <end position="455"/>
    </location>
</feature>
<dbReference type="InterPro" id="IPR001895">
    <property type="entry name" value="RASGEF_cat_dom"/>
</dbReference>
<dbReference type="SMART" id="SM00147">
    <property type="entry name" value="RasGEF"/>
    <property type="match status" value="1"/>
</dbReference>
<dbReference type="GO" id="GO:0005886">
    <property type="term" value="C:plasma membrane"/>
    <property type="evidence" value="ECO:0007669"/>
    <property type="project" value="TreeGrafter"/>
</dbReference>
<feature type="region of interest" description="Disordered" evidence="3">
    <location>
        <begin position="1313"/>
        <end position="1409"/>
    </location>
</feature>
<evidence type="ECO:0000256" key="2">
    <source>
        <dbReference type="PROSITE-ProRule" id="PRU00168"/>
    </source>
</evidence>
<evidence type="ECO:0000259" key="6">
    <source>
        <dbReference type="PROSITE" id="PS50010"/>
    </source>
</evidence>